<dbReference type="PANTHER" id="PTHR37212">
    <property type="entry name" value="ACTIN PROTEIN 2/3 COMPLEX SUBUNIT-LIKE PROTEIN"/>
    <property type="match status" value="1"/>
</dbReference>
<organism evidence="2 3">
    <name type="scientific">Saponaria officinalis</name>
    <name type="common">Common soapwort</name>
    <name type="synonym">Lychnis saponaria</name>
    <dbReference type="NCBI Taxonomy" id="3572"/>
    <lineage>
        <taxon>Eukaryota</taxon>
        <taxon>Viridiplantae</taxon>
        <taxon>Streptophyta</taxon>
        <taxon>Embryophyta</taxon>
        <taxon>Tracheophyta</taxon>
        <taxon>Spermatophyta</taxon>
        <taxon>Magnoliopsida</taxon>
        <taxon>eudicotyledons</taxon>
        <taxon>Gunneridae</taxon>
        <taxon>Pentapetalae</taxon>
        <taxon>Caryophyllales</taxon>
        <taxon>Caryophyllaceae</taxon>
        <taxon>Caryophylleae</taxon>
        <taxon>Saponaria</taxon>
    </lineage>
</organism>
<dbReference type="EMBL" id="JBDFQZ010000009">
    <property type="protein sequence ID" value="KAK9691186.1"/>
    <property type="molecule type" value="Genomic_DNA"/>
</dbReference>
<protein>
    <recommendedName>
        <fullName evidence="4">Coiled-coil SMC6 And NSE5 INteracting (CANIN) domain-containing protein</fullName>
    </recommendedName>
</protein>
<keyword evidence="3" id="KW-1185">Reference proteome</keyword>
<proteinExistence type="predicted"/>
<sequence>MMGTILASTPLYHPPQTFTHIHPTRNGCGAVAACTRPTKTNLSKSNPNSSKLPSFLALTLRASSTWLVQTSRERLTKMENMAIDFDIDDHPLPISAKKRKNVIGLDDLFNDHKTEQEKKEKKKSKDAKTFKNCDSDDDNEAVETETKLTETFHNFQQTMKEVDGQEIELIEHNEKNMSLSWGLEVFGIQRTPSPSLVTELGSSLLSQNLLNDEVSVLMEHNQQMGEPFLRGLLINGWLSKLFINSGHLEESVAKWTLNWLLYSSEESLVTSACDFWHAILLCDKVDAPMIKIEWFPGFMELKRALESYGFQLYSPSKVSPAVHSSESSDQEPTKSCTDSKGPPANIRAWIKIASACCQVRSRYLIFSTVEAQELVATVVCLFLERKLLGLTSQLHDCLLSAIHYFEEKEWNSSCEQVTQTIIVRVPRDLNCLRAVESISGVDTRSKQLRSALASQMLRSCFTEISDEKDVLKFMFSKNLKDKGCDLFKIYIYFVLTENWLLFCTEPGHTVKELWNGIIRKYSSQISNTDFRPCAQEIRNKASYILQNTCNE</sequence>
<dbReference type="Proteomes" id="UP001443914">
    <property type="component" value="Unassembled WGS sequence"/>
</dbReference>
<feature type="region of interest" description="Disordered" evidence="1">
    <location>
        <begin position="321"/>
        <end position="340"/>
    </location>
</feature>
<comment type="caution">
    <text evidence="2">The sequence shown here is derived from an EMBL/GenBank/DDBJ whole genome shotgun (WGS) entry which is preliminary data.</text>
</comment>
<dbReference type="AlphaFoldDB" id="A0AAW1IPC8"/>
<dbReference type="PANTHER" id="PTHR37212:SF2">
    <property type="entry name" value="ACTIN PROTEIN 2_3 COMPLEX SUBUNIT-LIKE PROTEIN"/>
    <property type="match status" value="1"/>
</dbReference>
<evidence type="ECO:0000313" key="3">
    <source>
        <dbReference type="Proteomes" id="UP001443914"/>
    </source>
</evidence>
<evidence type="ECO:0008006" key="4">
    <source>
        <dbReference type="Google" id="ProtNLM"/>
    </source>
</evidence>
<reference evidence="2 3" key="1">
    <citation type="submission" date="2024-03" db="EMBL/GenBank/DDBJ databases">
        <title>WGS assembly of Saponaria officinalis var. Norfolk2.</title>
        <authorList>
            <person name="Jenkins J."/>
            <person name="Shu S."/>
            <person name="Grimwood J."/>
            <person name="Barry K."/>
            <person name="Goodstein D."/>
            <person name="Schmutz J."/>
            <person name="Leebens-Mack J."/>
            <person name="Osbourn A."/>
        </authorList>
    </citation>
    <scope>NUCLEOTIDE SEQUENCE [LARGE SCALE GENOMIC DNA]</scope>
    <source>
        <strain evidence="3">cv. Norfolk2</strain>
        <strain evidence="2">JIC</strain>
        <tissue evidence="2">Leaf</tissue>
    </source>
</reference>
<evidence type="ECO:0000313" key="2">
    <source>
        <dbReference type="EMBL" id="KAK9691185.1"/>
    </source>
</evidence>
<evidence type="ECO:0000256" key="1">
    <source>
        <dbReference type="SAM" id="MobiDB-lite"/>
    </source>
</evidence>
<gene>
    <name evidence="2" type="ORF">RND81_09G181800</name>
</gene>
<accession>A0AAW1IPC8</accession>
<dbReference type="EMBL" id="JBDFQZ010000009">
    <property type="protein sequence ID" value="KAK9691185.1"/>
    <property type="molecule type" value="Genomic_DNA"/>
</dbReference>
<feature type="region of interest" description="Disordered" evidence="1">
    <location>
        <begin position="114"/>
        <end position="139"/>
    </location>
</feature>
<dbReference type="EMBL" id="JBDFQZ010000009">
    <property type="protein sequence ID" value="KAK9691184.1"/>
    <property type="molecule type" value="Genomic_DNA"/>
</dbReference>
<name>A0AAW1IPC8_SAPOF</name>